<dbReference type="Gene3D" id="3.40.50.10110">
    <property type="entry name" value="DNA polymerase III subunit chi"/>
    <property type="match status" value="1"/>
</dbReference>
<dbReference type="GO" id="GO:0003887">
    <property type="term" value="F:DNA-directed DNA polymerase activity"/>
    <property type="evidence" value="ECO:0007669"/>
    <property type="project" value="InterPro"/>
</dbReference>
<dbReference type="InterPro" id="IPR036768">
    <property type="entry name" value="PolIII_chi_sf"/>
</dbReference>
<dbReference type="PANTHER" id="PTHR38767">
    <property type="entry name" value="DNA POLYMERASE III SUBUNIT CHI"/>
    <property type="match status" value="1"/>
</dbReference>
<accession>A0A1I6G2M9</accession>
<gene>
    <name evidence="1" type="ORF">SAMN04488070_0054</name>
</gene>
<proteinExistence type="predicted"/>
<dbReference type="GO" id="GO:0003677">
    <property type="term" value="F:DNA binding"/>
    <property type="evidence" value="ECO:0007669"/>
    <property type="project" value="InterPro"/>
</dbReference>
<evidence type="ECO:0000313" key="2">
    <source>
        <dbReference type="Proteomes" id="UP000199424"/>
    </source>
</evidence>
<dbReference type="SUPFAM" id="SSF102400">
    <property type="entry name" value="DNA polymerase III chi subunit"/>
    <property type="match status" value="1"/>
</dbReference>
<dbReference type="Proteomes" id="UP000199424">
    <property type="component" value="Unassembled WGS sequence"/>
</dbReference>
<dbReference type="GO" id="GO:0006260">
    <property type="term" value="P:DNA replication"/>
    <property type="evidence" value="ECO:0007669"/>
    <property type="project" value="InterPro"/>
</dbReference>
<dbReference type="PANTHER" id="PTHR38767:SF1">
    <property type="entry name" value="DNA POLYMERASE III SUBUNIT CHI"/>
    <property type="match status" value="1"/>
</dbReference>
<organism evidence="1 2">
    <name type="scientific">Pseudidiomarina maritima</name>
    <dbReference type="NCBI Taxonomy" id="519453"/>
    <lineage>
        <taxon>Bacteria</taxon>
        <taxon>Pseudomonadati</taxon>
        <taxon>Pseudomonadota</taxon>
        <taxon>Gammaproteobacteria</taxon>
        <taxon>Alteromonadales</taxon>
        <taxon>Idiomarinaceae</taxon>
        <taxon>Pseudidiomarina</taxon>
    </lineage>
</organism>
<evidence type="ECO:0000313" key="1">
    <source>
        <dbReference type="EMBL" id="SFR36380.1"/>
    </source>
</evidence>
<name>A0A1I6G2M9_9GAMM</name>
<dbReference type="Pfam" id="PF04364">
    <property type="entry name" value="DNA_pol3_chi"/>
    <property type="match status" value="1"/>
</dbReference>
<protein>
    <submittedName>
        <fullName evidence="1">DNA polymerase III, chi subunit</fullName>
    </submittedName>
</protein>
<dbReference type="RefSeq" id="WP_092854163.1">
    <property type="nucleotide sequence ID" value="NZ_FOYU01000001.1"/>
</dbReference>
<dbReference type="InterPro" id="IPR007459">
    <property type="entry name" value="DNA_pol3_chi"/>
</dbReference>
<dbReference type="EMBL" id="FOYU01000001">
    <property type="protein sequence ID" value="SFR36380.1"/>
    <property type="molecule type" value="Genomic_DNA"/>
</dbReference>
<keyword evidence="2" id="KW-1185">Reference proteome</keyword>
<dbReference type="AlphaFoldDB" id="A0A1I6G2M9"/>
<sequence>MAQGIFYVLDNLTEEQQLQFFCERITQAWREFRSVRVWCPSQAAAEQLDEALWQAPVDAFVPHNLVGEGPPQGAPVELCWPEANVPQRRTAAIVNLMDDIPNWQGARLILERVPAAEHERQAARERYKTYRHQGVELQTVKASEQINSLTK</sequence>
<dbReference type="GO" id="GO:0032298">
    <property type="term" value="P:positive regulation of DNA-templated DNA replication initiation"/>
    <property type="evidence" value="ECO:0007669"/>
    <property type="project" value="TreeGrafter"/>
</dbReference>
<reference evidence="2" key="1">
    <citation type="submission" date="2016-10" db="EMBL/GenBank/DDBJ databases">
        <authorList>
            <person name="Varghese N."/>
            <person name="Submissions S."/>
        </authorList>
    </citation>
    <scope>NUCLEOTIDE SEQUENCE [LARGE SCALE GENOMIC DNA]</scope>
    <source>
        <strain evidence="2">CGMCC 1.7285</strain>
    </source>
</reference>